<comment type="caution">
    <text evidence="5">The sequence shown here is derived from an EMBL/GenBank/DDBJ whole genome shotgun (WGS) entry which is preliminary data.</text>
</comment>
<dbReference type="AlphaFoldDB" id="A0A329KB49"/>
<evidence type="ECO:0000256" key="1">
    <source>
        <dbReference type="ARBA" id="ARBA00004370"/>
    </source>
</evidence>
<keyword evidence="4" id="KW-1133">Transmembrane helix</keyword>
<comment type="subcellular location">
    <subcellularLocation>
        <location evidence="1">Membrane</location>
    </subcellularLocation>
</comment>
<evidence type="ECO:0000256" key="3">
    <source>
        <dbReference type="SAM" id="MobiDB-lite"/>
    </source>
</evidence>
<proteinExistence type="predicted"/>
<protein>
    <recommendedName>
        <fullName evidence="7">Outer membrane protein</fullName>
    </recommendedName>
</protein>
<dbReference type="PANTHER" id="PTHR37042">
    <property type="entry name" value="OUTER MEMBRANE PROTEIN RV1973"/>
    <property type="match status" value="1"/>
</dbReference>
<keyword evidence="2 4" id="KW-0472">Membrane</keyword>
<evidence type="ECO:0000313" key="6">
    <source>
        <dbReference type="Proteomes" id="UP000250347"/>
    </source>
</evidence>
<evidence type="ECO:0008006" key="7">
    <source>
        <dbReference type="Google" id="ProtNLM"/>
    </source>
</evidence>
<dbReference type="EMBL" id="QMEU01000060">
    <property type="protein sequence ID" value="RAU92797.1"/>
    <property type="molecule type" value="Genomic_DNA"/>
</dbReference>
<reference evidence="5 6" key="1">
    <citation type="submission" date="2018-06" db="EMBL/GenBank/DDBJ databases">
        <title>NTM in soil in Japan.</title>
        <authorList>
            <person name="Ohya K."/>
        </authorList>
    </citation>
    <scope>NUCLEOTIDE SEQUENCE [LARGE SCALE GENOMIC DNA]</scope>
    <source>
        <strain evidence="5 6">GF76</strain>
    </source>
</reference>
<name>A0A329KB49_9MYCO</name>
<dbReference type="GO" id="GO:0016020">
    <property type="term" value="C:membrane"/>
    <property type="evidence" value="ECO:0007669"/>
    <property type="project" value="UniProtKB-SubCell"/>
</dbReference>
<feature type="compositionally biased region" description="Basic and acidic residues" evidence="3">
    <location>
        <begin position="1"/>
        <end position="12"/>
    </location>
</feature>
<evidence type="ECO:0000256" key="2">
    <source>
        <dbReference type="ARBA" id="ARBA00023136"/>
    </source>
</evidence>
<evidence type="ECO:0000256" key="4">
    <source>
        <dbReference type="SAM" id="Phobius"/>
    </source>
</evidence>
<feature type="transmembrane region" description="Helical" evidence="4">
    <location>
        <begin position="56"/>
        <end position="76"/>
    </location>
</feature>
<dbReference type="PANTHER" id="PTHR37042:SF4">
    <property type="entry name" value="OUTER MEMBRANE PROTEIN RV1973"/>
    <property type="match status" value="1"/>
</dbReference>
<evidence type="ECO:0000313" key="5">
    <source>
        <dbReference type="EMBL" id="RAU92797.1"/>
    </source>
</evidence>
<dbReference type="Proteomes" id="UP000250347">
    <property type="component" value="Unassembled WGS sequence"/>
</dbReference>
<sequence>MTTLKEGVKVDTVDEELDPATEDAHREPEATEPEESSTEAHPKAERTRRRIGWTRLFAYGILPGLALVLALGAGYLKWSAGAADDLALARTESVQAAREDAIALLSYHADTVDKDLAAARERLTGEFKDAYGELTRQVVVPGAKEKHISSVAKVNAAASVSASETHAVALVYVDQTVTIGAGAPTDTQPVVRMTLDKVNGRWLVSRFDPV</sequence>
<gene>
    <name evidence="5" type="ORF">DQP58_17790</name>
</gene>
<accession>A0A329KB49</accession>
<feature type="region of interest" description="Disordered" evidence="3">
    <location>
        <begin position="1"/>
        <end position="46"/>
    </location>
</feature>
<dbReference type="RefSeq" id="WP_112709590.1">
    <property type="nucleotide sequence ID" value="NZ_QMEU01000060.1"/>
</dbReference>
<organism evidence="5 6">
    <name type="scientific">Mycobacterium colombiense</name>
    <dbReference type="NCBI Taxonomy" id="339268"/>
    <lineage>
        <taxon>Bacteria</taxon>
        <taxon>Bacillati</taxon>
        <taxon>Actinomycetota</taxon>
        <taxon>Actinomycetes</taxon>
        <taxon>Mycobacteriales</taxon>
        <taxon>Mycobacteriaceae</taxon>
        <taxon>Mycobacterium</taxon>
        <taxon>Mycobacterium avium complex (MAC)</taxon>
    </lineage>
</organism>
<keyword evidence="4" id="KW-0812">Transmembrane</keyword>